<evidence type="ECO:0000313" key="6">
    <source>
        <dbReference type="Proteomes" id="UP000235682"/>
    </source>
</evidence>
<dbReference type="GO" id="GO:0003677">
    <property type="term" value="F:DNA binding"/>
    <property type="evidence" value="ECO:0007669"/>
    <property type="project" value="UniProtKB-KW"/>
</dbReference>
<keyword evidence="3" id="KW-0804">Transcription</keyword>
<keyword evidence="2" id="KW-0238">DNA-binding</keyword>
<evidence type="ECO:0000259" key="4">
    <source>
        <dbReference type="PROSITE" id="PS50949"/>
    </source>
</evidence>
<dbReference type="InterPro" id="IPR036721">
    <property type="entry name" value="RCK_C_sf"/>
</dbReference>
<organism evidence="5 6">
    <name type="scientific">Dolosicoccus paucivorans</name>
    <dbReference type="NCBI Taxonomy" id="84521"/>
    <lineage>
        <taxon>Bacteria</taxon>
        <taxon>Bacillati</taxon>
        <taxon>Bacillota</taxon>
        <taxon>Bacilli</taxon>
        <taxon>Lactobacillales</taxon>
        <taxon>Aerococcaceae</taxon>
        <taxon>Dolosicoccus</taxon>
    </lineage>
</organism>
<reference evidence="5 6" key="1">
    <citation type="submission" date="2017-09" db="EMBL/GenBank/DDBJ databases">
        <title>Bacterial strain isolated from the female urinary microbiota.</title>
        <authorList>
            <person name="Thomas-White K."/>
            <person name="Kumar N."/>
            <person name="Forster S."/>
            <person name="Putonti C."/>
            <person name="Lawley T."/>
            <person name="Wolfe A.J."/>
        </authorList>
    </citation>
    <scope>NUCLEOTIDE SEQUENCE [LARGE SCALE GENOMIC DNA]</scope>
    <source>
        <strain evidence="5 6">UMB0852</strain>
    </source>
</reference>
<proteinExistence type="predicted"/>
<dbReference type="GO" id="GO:0003700">
    <property type="term" value="F:DNA-binding transcription factor activity"/>
    <property type="evidence" value="ECO:0007669"/>
    <property type="project" value="InterPro"/>
</dbReference>
<dbReference type="Gene3D" id="1.10.10.10">
    <property type="entry name" value="Winged helix-like DNA-binding domain superfamily/Winged helix DNA-binding domain"/>
    <property type="match status" value="1"/>
</dbReference>
<dbReference type="PANTHER" id="PTHR44846:SF1">
    <property type="entry name" value="MANNOSYL-D-GLYCERATE TRANSPORT_METABOLISM SYSTEM REPRESSOR MNGR-RELATED"/>
    <property type="match status" value="1"/>
</dbReference>
<dbReference type="PANTHER" id="PTHR44846">
    <property type="entry name" value="MANNOSYL-D-GLYCERATE TRANSPORT/METABOLISM SYSTEM REPRESSOR MNGR-RELATED"/>
    <property type="match status" value="1"/>
</dbReference>
<dbReference type="InterPro" id="IPR036388">
    <property type="entry name" value="WH-like_DNA-bd_sf"/>
</dbReference>
<dbReference type="Proteomes" id="UP000235682">
    <property type="component" value="Unassembled WGS sequence"/>
</dbReference>
<dbReference type="Pfam" id="PF00392">
    <property type="entry name" value="GntR"/>
    <property type="match status" value="1"/>
</dbReference>
<comment type="caution">
    <text evidence="5">The sequence shown here is derived from an EMBL/GenBank/DDBJ whole genome shotgun (WGS) entry which is preliminary data.</text>
</comment>
<dbReference type="GO" id="GO:0045892">
    <property type="term" value="P:negative regulation of DNA-templated transcription"/>
    <property type="evidence" value="ECO:0007669"/>
    <property type="project" value="TreeGrafter"/>
</dbReference>
<dbReference type="SMART" id="SM00345">
    <property type="entry name" value="HTH_GNTR"/>
    <property type="match status" value="1"/>
</dbReference>
<gene>
    <name evidence="5" type="ORF">CJ205_03095</name>
</gene>
<dbReference type="PROSITE" id="PS50949">
    <property type="entry name" value="HTH_GNTR"/>
    <property type="match status" value="1"/>
</dbReference>
<evidence type="ECO:0000313" key="5">
    <source>
        <dbReference type="EMBL" id="PMC58670.1"/>
    </source>
</evidence>
<feature type="domain" description="HTH gntR-type" evidence="4">
    <location>
        <begin position="44"/>
        <end position="112"/>
    </location>
</feature>
<sequence>MLNLYNKMITPVIIIQMLTLLAPSLYDLDEEHTFGGDLMRKIRSPLYQKIAIELARQIKDGIYQEGELLYARSMIAEAFDVSPETARKAVNVLVDLGIMSAYHGSGTYITSAQKATAFIKQHEASQAMKQMEQSIADSIAKQEKEWLHMKDQLRQLMNHRESAYTHNPFIPFELHLNDQADHLGKRLKEMNLWQQTTATVVGILHQGHLVLSPGPYAQVFSGDTLYYIGDEESSLKMRNFFYGDTQPK</sequence>
<dbReference type="InterPro" id="IPR036390">
    <property type="entry name" value="WH_DNA-bd_sf"/>
</dbReference>
<dbReference type="InterPro" id="IPR050679">
    <property type="entry name" value="Bact_HTH_transcr_reg"/>
</dbReference>
<dbReference type="GO" id="GO:0006813">
    <property type="term" value="P:potassium ion transport"/>
    <property type="evidence" value="ECO:0007669"/>
    <property type="project" value="InterPro"/>
</dbReference>
<dbReference type="CDD" id="cd07377">
    <property type="entry name" value="WHTH_GntR"/>
    <property type="match status" value="1"/>
</dbReference>
<keyword evidence="1" id="KW-0805">Transcription regulation</keyword>
<evidence type="ECO:0000256" key="2">
    <source>
        <dbReference type="ARBA" id="ARBA00023125"/>
    </source>
</evidence>
<dbReference type="STRING" id="84521.SAMN04487994_102513"/>
<dbReference type="Gene3D" id="3.30.70.1450">
    <property type="entry name" value="Regulator of K+ conductance, C-terminal domain"/>
    <property type="match status" value="1"/>
</dbReference>
<dbReference type="SUPFAM" id="SSF46785">
    <property type="entry name" value="Winged helix' DNA-binding domain"/>
    <property type="match status" value="1"/>
</dbReference>
<name>A0A2N6SNP6_9LACT</name>
<keyword evidence="6" id="KW-1185">Reference proteome</keyword>
<dbReference type="AlphaFoldDB" id="A0A2N6SNP6"/>
<dbReference type="InterPro" id="IPR000524">
    <property type="entry name" value="Tscrpt_reg_HTH_GntR"/>
</dbReference>
<protein>
    <submittedName>
        <fullName evidence="5">GntR family transcriptional regulator</fullName>
    </submittedName>
</protein>
<evidence type="ECO:0000256" key="3">
    <source>
        <dbReference type="ARBA" id="ARBA00023163"/>
    </source>
</evidence>
<evidence type="ECO:0000256" key="1">
    <source>
        <dbReference type="ARBA" id="ARBA00023015"/>
    </source>
</evidence>
<dbReference type="SUPFAM" id="SSF116726">
    <property type="entry name" value="TrkA C-terminal domain-like"/>
    <property type="match status" value="1"/>
</dbReference>
<accession>A0A2N6SNP6</accession>
<dbReference type="EMBL" id="PNHE01000008">
    <property type="protein sequence ID" value="PMC58670.1"/>
    <property type="molecule type" value="Genomic_DNA"/>
</dbReference>